<dbReference type="SUPFAM" id="SSF75217">
    <property type="entry name" value="alpha/beta knot"/>
    <property type="match status" value="1"/>
</dbReference>
<dbReference type="EMBL" id="MWZD01000017">
    <property type="protein sequence ID" value="PRI11333.1"/>
    <property type="molecule type" value="Genomic_DNA"/>
</dbReference>
<keyword evidence="3 5" id="KW-0808">Transferase</keyword>
<dbReference type="GO" id="GO:0003723">
    <property type="term" value="F:RNA binding"/>
    <property type="evidence" value="ECO:0007669"/>
    <property type="project" value="InterPro"/>
</dbReference>
<evidence type="ECO:0000256" key="2">
    <source>
        <dbReference type="ARBA" id="ARBA00022603"/>
    </source>
</evidence>
<dbReference type="CDD" id="cd18095">
    <property type="entry name" value="SpoU-like_rRNA-MTase"/>
    <property type="match status" value="1"/>
</dbReference>
<gene>
    <name evidence="5" type="ORF">B4915_07790</name>
</gene>
<evidence type="ECO:0000313" key="6">
    <source>
        <dbReference type="Proteomes" id="UP000238650"/>
    </source>
</evidence>
<dbReference type="Gene3D" id="3.30.1330.30">
    <property type="match status" value="1"/>
</dbReference>
<dbReference type="InterPro" id="IPR013123">
    <property type="entry name" value="SpoU_subst-bd"/>
</dbReference>
<dbReference type="Gene3D" id="3.40.1280.10">
    <property type="match status" value="1"/>
</dbReference>
<keyword evidence="2 5" id="KW-0489">Methyltransferase</keyword>
<evidence type="ECO:0000259" key="4">
    <source>
        <dbReference type="SMART" id="SM00967"/>
    </source>
</evidence>
<evidence type="ECO:0000313" key="5">
    <source>
        <dbReference type="EMBL" id="PRI11333.1"/>
    </source>
</evidence>
<dbReference type="GO" id="GO:0032259">
    <property type="term" value="P:methylation"/>
    <property type="evidence" value="ECO:0007669"/>
    <property type="project" value="UniProtKB-KW"/>
</dbReference>
<dbReference type="SMART" id="SM00967">
    <property type="entry name" value="SpoU_sub_bind"/>
    <property type="match status" value="1"/>
</dbReference>
<dbReference type="OrthoDB" id="9794400at2"/>
<dbReference type="InterPro" id="IPR001537">
    <property type="entry name" value="SpoU_MeTrfase"/>
</dbReference>
<dbReference type="InterPro" id="IPR051259">
    <property type="entry name" value="rRNA_Methyltransferase"/>
</dbReference>
<dbReference type="GO" id="GO:0008173">
    <property type="term" value="F:RNA methyltransferase activity"/>
    <property type="evidence" value="ECO:0007669"/>
    <property type="project" value="InterPro"/>
</dbReference>
<keyword evidence="6" id="KW-1185">Reference proteome</keyword>
<organism evidence="5 6">
    <name type="scientific">Leucobacter massiliensis</name>
    <dbReference type="NCBI Taxonomy" id="1686285"/>
    <lineage>
        <taxon>Bacteria</taxon>
        <taxon>Bacillati</taxon>
        <taxon>Actinomycetota</taxon>
        <taxon>Actinomycetes</taxon>
        <taxon>Micrococcales</taxon>
        <taxon>Microbacteriaceae</taxon>
        <taxon>Leucobacter</taxon>
    </lineage>
</organism>
<dbReference type="PANTHER" id="PTHR43191:SF2">
    <property type="entry name" value="RRNA METHYLTRANSFERASE 3, MITOCHONDRIAL"/>
    <property type="match status" value="1"/>
</dbReference>
<dbReference type="GO" id="GO:0006396">
    <property type="term" value="P:RNA processing"/>
    <property type="evidence" value="ECO:0007669"/>
    <property type="project" value="InterPro"/>
</dbReference>
<reference evidence="5 6" key="1">
    <citation type="journal article" date="2017" name="New Microbes New Infect">
        <title>Genome sequence of 'Leucobacter massiliensis' sp. nov. isolated from human pharynx after travel to the 2014 Hajj.</title>
        <authorList>
            <person name="Leangapichart T."/>
            <person name="Gautret P."/>
            <person name="Nguyen T.T."/>
            <person name="Armstrong N."/>
            <person name="Rolain J.M."/>
        </authorList>
    </citation>
    <scope>NUCLEOTIDE SEQUENCE [LARGE SCALE GENOMIC DNA]</scope>
    <source>
        <strain evidence="5 6">122RC15</strain>
    </source>
</reference>
<comment type="caution">
    <text evidence="5">The sequence shown here is derived from an EMBL/GenBank/DDBJ whole genome shotgun (WGS) entry which is preliminary data.</text>
</comment>
<evidence type="ECO:0000256" key="1">
    <source>
        <dbReference type="ARBA" id="ARBA00007228"/>
    </source>
</evidence>
<feature type="domain" description="RNA 2-O ribose methyltransferase substrate binding" evidence="4">
    <location>
        <begin position="29"/>
        <end position="104"/>
    </location>
</feature>
<dbReference type="AlphaFoldDB" id="A0A2S9QP27"/>
<evidence type="ECO:0000256" key="3">
    <source>
        <dbReference type="ARBA" id="ARBA00022679"/>
    </source>
</evidence>
<dbReference type="InterPro" id="IPR029064">
    <property type="entry name" value="Ribosomal_eL30-like_sf"/>
</dbReference>
<dbReference type="InterPro" id="IPR053888">
    <property type="entry name" value="MRM3-like_sub_bind"/>
</dbReference>
<sequence>MLSNPKALRVRRAAALARKKERVAQARFLVEGPQAVRELLVHRPELAETVYATLGAVSWQHEIDRLASDAEVRLERVSDEVLAAVSETVHPQGVVAVARTWSTPVSEAVRGARLVAVLHEVRDPGNAGAVLRAADAAGADAVVFAGESIDPFHPKVVRSTTGSLFHLPVVVSGGLDELAGELRQAGLTLLAADVRGDDLLGARSEGVLAGAVAWIFGNEARGLSAQDRALADRSLKLPIFGAAESLNLATAASVILYETAFAQRRDA</sequence>
<dbReference type="InterPro" id="IPR029026">
    <property type="entry name" value="tRNA_m1G_MTases_N"/>
</dbReference>
<dbReference type="Proteomes" id="UP000238650">
    <property type="component" value="Unassembled WGS sequence"/>
</dbReference>
<dbReference type="SUPFAM" id="SSF55315">
    <property type="entry name" value="L30e-like"/>
    <property type="match status" value="1"/>
</dbReference>
<proteinExistence type="inferred from homology"/>
<dbReference type="InterPro" id="IPR029028">
    <property type="entry name" value="Alpha/beta_knot_MTases"/>
</dbReference>
<dbReference type="Pfam" id="PF22435">
    <property type="entry name" value="MRM3-like_sub_bind"/>
    <property type="match status" value="1"/>
</dbReference>
<dbReference type="Pfam" id="PF00588">
    <property type="entry name" value="SpoU_methylase"/>
    <property type="match status" value="1"/>
</dbReference>
<protein>
    <submittedName>
        <fullName evidence="5">RNA methyltransferase</fullName>
    </submittedName>
</protein>
<dbReference type="GO" id="GO:0005737">
    <property type="term" value="C:cytoplasm"/>
    <property type="evidence" value="ECO:0007669"/>
    <property type="project" value="UniProtKB-ARBA"/>
</dbReference>
<dbReference type="PANTHER" id="PTHR43191">
    <property type="entry name" value="RRNA METHYLTRANSFERASE 3"/>
    <property type="match status" value="1"/>
</dbReference>
<comment type="similarity">
    <text evidence="1">Belongs to the class IV-like SAM-binding methyltransferase superfamily. RNA methyltransferase TrmH family.</text>
</comment>
<accession>A0A2S9QP27</accession>
<name>A0A2S9QP27_9MICO</name>